<reference evidence="2" key="1">
    <citation type="journal article" date="2023" name="Mol. Phylogenet. Evol.">
        <title>Genome-scale phylogeny and comparative genomics of the fungal order Sordariales.</title>
        <authorList>
            <person name="Hensen N."/>
            <person name="Bonometti L."/>
            <person name="Westerberg I."/>
            <person name="Brannstrom I.O."/>
            <person name="Guillou S."/>
            <person name="Cros-Aarteil S."/>
            <person name="Calhoun S."/>
            <person name="Haridas S."/>
            <person name="Kuo A."/>
            <person name="Mondo S."/>
            <person name="Pangilinan J."/>
            <person name="Riley R."/>
            <person name="LaButti K."/>
            <person name="Andreopoulos B."/>
            <person name="Lipzen A."/>
            <person name="Chen C."/>
            <person name="Yan M."/>
            <person name="Daum C."/>
            <person name="Ng V."/>
            <person name="Clum A."/>
            <person name="Steindorff A."/>
            <person name="Ohm R.A."/>
            <person name="Martin F."/>
            <person name="Silar P."/>
            <person name="Natvig D.O."/>
            <person name="Lalanne C."/>
            <person name="Gautier V."/>
            <person name="Ament-Velasquez S.L."/>
            <person name="Kruys A."/>
            <person name="Hutchinson M.I."/>
            <person name="Powell A.J."/>
            <person name="Barry K."/>
            <person name="Miller A.N."/>
            <person name="Grigoriev I.V."/>
            <person name="Debuchy R."/>
            <person name="Gladieux P."/>
            <person name="Hiltunen Thoren M."/>
            <person name="Johannesson H."/>
        </authorList>
    </citation>
    <scope>NUCLEOTIDE SEQUENCE</scope>
    <source>
        <strain evidence="2">CBS 232.78</strain>
    </source>
</reference>
<dbReference type="AlphaFoldDB" id="A0AAE0NWQ6"/>
<feature type="transmembrane region" description="Helical" evidence="1">
    <location>
        <begin position="285"/>
        <end position="304"/>
    </location>
</feature>
<keyword evidence="3" id="KW-1185">Reference proteome</keyword>
<protein>
    <submittedName>
        <fullName evidence="2">Uncharacterized protein</fullName>
    </submittedName>
</protein>
<feature type="transmembrane region" description="Helical" evidence="1">
    <location>
        <begin position="168"/>
        <end position="187"/>
    </location>
</feature>
<comment type="caution">
    <text evidence="2">The sequence shown here is derived from an EMBL/GenBank/DDBJ whole genome shotgun (WGS) entry which is preliminary data.</text>
</comment>
<keyword evidence="1" id="KW-0472">Membrane</keyword>
<feature type="transmembrane region" description="Helical" evidence="1">
    <location>
        <begin position="230"/>
        <end position="250"/>
    </location>
</feature>
<organism evidence="2 3">
    <name type="scientific">Podospora didyma</name>
    <dbReference type="NCBI Taxonomy" id="330526"/>
    <lineage>
        <taxon>Eukaryota</taxon>
        <taxon>Fungi</taxon>
        <taxon>Dikarya</taxon>
        <taxon>Ascomycota</taxon>
        <taxon>Pezizomycotina</taxon>
        <taxon>Sordariomycetes</taxon>
        <taxon>Sordariomycetidae</taxon>
        <taxon>Sordariales</taxon>
        <taxon>Podosporaceae</taxon>
        <taxon>Podospora</taxon>
    </lineage>
</organism>
<reference evidence="2" key="2">
    <citation type="submission" date="2023-06" db="EMBL/GenBank/DDBJ databases">
        <authorList>
            <consortium name="Lawrence Berkeley National Laboratory"/>
            <person name="Haridas S."/>
            <person name="Hensen N."/>
            <person name="Bonometti L."/>
            <person name="Westerberg I."/>
            <person name="Brannstrom I.O."/>
            <person name="Guillou S."/>
            <person name="Cros-Aarteil S."/>
            <person name="Calhoun S."/>
            <person name="Kuo A."/>
            <person name="Mondo S."/>
            <person name="Pangilinan J."/>
            <person name="Riley R."/>
            <person name="LaButti K."/>
            <person name="Andreopoulos B."/>
            <person name="Lipzen A."/>
            <person name="Chen C."/>
            <person name="Yanf M."/>
            <person name="Daum C."/>
            <person name="Ng V."/>
            <person name="Clum A."/>
            <person name="Steindorff A."/>
            <person name="Ohm R."/>
            <person name="Martin F."/>
            <person name="Silar P."/>
            <person name="Natvig D."/>
            <person name="Lalanne C."/>
            <person name="Gautier V."/>
            <person name="Ament-velasquez S.L."/>
            <person name="Kruys A."/>
            <person name="Hutchinson M.I."/>
            <person name="Powell A.J."/>
            <person name="Barry K."/>
            <person name="Miller A.N."/>
            <person name="Grigoriev I.V."/>
            <person name="Debuchy R."/>
            <person name="Gladieux P."/>
            <person name="Thoren M.H."/>
            <person name="Johannesson H."/>
        </authorList>
    </citation>
    <scope>NUCLEOTIDE SEQUENCE</scope>
    <source>
        <strain evidence="2">CBS 232.78</strain>
    </source>
</reference>
<sequence>MTTAQSIAENFLASAGLAACNPFPEICKACCRPFKNRTTIGRAAAAAPKSYIVPREDDLGRAAVESNPVFPLADPSRYLVALVSGILFALLAEPNLLPVAWYLLTWPLYLPLCLYDQLAHHPKSELRHEYPPLPAVLQVHKRNRETKSSSFIVGVQFILEVSRGNRNVWGNFSSGILVGFVVCHFLPPWVADGFLAPAIWFLGTAYLYLLGIIAGVTALYIAFIRTVNALVFVIYPLSMQFARLGAAHWLLPFWKKVLSPWWFPWIVAPVCIAVLVLLEDWPQFVSRWIYGFLSLLAKMLYFFGDGFRDACLAKHGVPVDDIIVLPAAGCC</sequence>
<keyword evidence="1" id="KW-0812">Transmembrane</keyword>
<evidence type="ECO:0000313" key="2">
    <source>
        <dbReference type="EMBL" id="KAK3389223.1"/>
    </source>
</evidence>
<feature type="transmembrane region" description="Helical" evidence="1">
    <location>
        <begin position="262"/>
        <end position="278"/>
    </location>
</feature>
<evidence type="ECO:0000313" key="3">
    <source>
        <dbReference type="Proteomes" id="UP001285441"/>
    </source>
</evidence>
<proteinExistence type="predicted"/>
<accession>A0AAE0NWQ6</accession>
<keyword evidence="1" id="KW-1133">Transmembrane helix</keyword>
<feature type="transmembrane region" description="Helical" evidence="1">
    <location>
        <begin position="199"/>
        <end position="223"/>
    </location>
</feature>
<dbReference type="Proteomes" id="UP001285441">
    <property type="component" value="Unassembled WGS sequence"/>
</dbReference>
<dbReference type="EMBL" id="JAULSW010000002">
    <property type="protein sequence ID" value="KAK3389223.1"/>
    <property type="molecule type" value="Genomic_DNA"/>
</dbReference>
<gene>
    <name evidence="2" type="ORF">B0H63DRAFT_463202</name>
</gene>
<name>A0AAE0NWQ6_9PEZI</name>
<evidence type="ECO:0000256" key="1">
    <source>
        <dbReference type="SAM" id="Phobius"/>
    </source>
</evidence>